<dbReference type="AlphaFoldDB" id="A0A8S1XS09"/>
<comment type="caution">
    <text evidence="1">The sequence shown here is derived from an EMBL/GenBank/DDBJ whole genome shotgun (WGS) entry which is preliminary data.</text>
</comment>
<reference evidence="1" key="1">
    <citation type="submission" date="2021-01" db="EMBL/GenBank/DDBJ databases">
        <authorList>
            <consortium name="Genoscope - CEA"/>
            <person name="William W."/>
        </authorList>
    </citation>
    <scope>NUCLEOTIDE SEQUENCE</scope>
</reference>
<accession>A0A8S1XS09</accession>
<gene>
    <name evidence="1" type="ORF">POCTA_138.1.T1310078</name>
</gene>
<keyword evidence="2" id="KW-1185">Reference proteome</keyword>
<dbReference type="EMBL" id="CAJJDP010000131">
    <property type="protein sequence ID" value="CAD8203915.1"/>
    <property type="molecule type" value="Genomic_DNA"/>
</dbReference>
<dbReference type="OMA" id="FWIGKTF"/>
<name>A0A8S1XS09_PAROT</name>
<evidence type="ECO:0000313" key="2">
    <source>
        <dbReference type="Proteomes" id="UP000683925"/>
    </source>
</evidence>
<evidence type="ECO:0000313" key="1">
    <source>
        <dbReference type="EMBL" id="CAD8203915.1"/>
    </source>
</evidence>
<organism evidence="1 2">
    <name type="scientific">Paramecium octaurelia</name>
    <dbReference type="NCBI Taxonomy" id="43137"/>
    <lineage>
        <taxon>Eukaryota</taxon>
        <taxon>Sar</taxon>
        <taxon>Alveolata</taxon>
        <taxon>Ciliophora</taxon>
        <taxon>Intramacronucleata</taxon>
        <taxon>Oligohymenophorea</taxon>
        <taxon>Peniculida</taxon>
        <taxon>Parameciidae</taxon>
        <taxon>Paramecium</taxon>
    </lineage>
</organism>
<dbReference type="Proteomes" id="UP000683925">
    <property type="component" value="Unassembled WGS sequence"/>
</dbReference>
<proteinExistence type="predicted"/>
<protein>
    <submittedName>
        <fullName evidence="1">Uncharacterized protein</fullName>
    </submittedName>
</protein>
<dbReference type="OrthoDB" id="298919at2759"/>
<sequence length="399" mass="47200">MQHLSVYTFTNIVKFLPVEEIYSKLTLSKSLINYIYNPYVQKVILSNYFPFEIIEQIPPNNYSQCIKSLKGGKLKEIPFWGIETNAGLANNSLRFWIGKTFMKTSEPQVGLRKFENAFISGTLSFNQVEFKRAFLEYAQKFIEIMGQEITNHFFPDWDDIHNNQVEISKIKIFDIFRSFSIFQFYNSQDWKCVQYLRDYAYLKHEQIDSMLEIDPYHMKDEDYEIIPSGIALVQEIEINIRTQLMYTARSLLIFTSKEQSIPNHPDEIYQCQTQERLYQFILQHPQFRPQQTNIKLLLNIDPNIVYEEQHQLNYLYCTFKPINDKQPLLWVLFVNPDVDGMHLKFDKYTQRLAKSIQVRILDVCFQEDPQFLGLGIAYVSVKGLTLNQQDCTVIQKLPD</sequence>